<keyword evidence="3" id="KW-1185">Reference proteome</keyword>
<evidence type="ECO:0000313" key="2">
    <source>
        <dbReference type="EMBL" id="BAU50212.1"/>
    </source>
</evidence>
<protein>
    <submittedName>
        <fullName evidence="2">Uncharacterized protein</fullName>
    </submittedName>
</protein>
<reference evidence="2 3" key="1">
    <citation type="submission" date="2015-08" db="EMBL/GenBank/DDBJ databases">
        <title>Complete genome sequence of Sulfurifustis variabilis.</title>
        <authorList>
            <person name="Miura A."/>
            <person name="Kojima H."/>
            <person name="Fukui M."/>
        </authorList>
    </citation>
    <scope>NUCLEOTIDE SEQUENCE [LARGE SCALE GENOMIC DNA]</scope>
    <source>
        <strain evidence="3">skN76</strain>
    </source>
</reference>
<evidence type="ECO:0000256" key="1">
    <source>
        <dbReference type="SAM" id="MobiDB-lite"/>
    </source>
</evidence>
<dbReference type="EMBL" id="AP014936">
    <property type="protein sequence ID" value="BAU50212.1"/>
    <property type="molecule type" value="Genomic_DNA"/>
</dbReference>
<feature type="compositionally biased region" description="Basic residues" evidence="1">
    <location>
        <begin position="165"/>
        <end position="182"/>
    </location>
</feature>
<name>A0A1C7AFQ6_9GAMM</name>
<evidence type="ECO:0000313" key="3">
    <source>
        <dbReference type="Proteomes" id="UP000218899"/>
    </source>
</evidence>
<dbReference type="KEGG" id="sva:SVA_3676"/>
<feature type="region of interest" description="Disordered" evidence="1">
    <location>
        <begin position="141"/>
        <end position="182"/>
    </location>
</feature>
<accession>A0A1C7AFQ6</accession>
<organism evidence="2 3">
    <name type="scientific">Sulfurifustis variabilis</name>
    <dbReference type="NCBI Taxonomy" id="1675686"/>
    <lineage>
        <taxon>Bacteria</taxon>
        <taxon>Pseudomonadati</taxon>
        <taxon>Pseudomonadota</taxon>
        <taxon>Gammaproteobacteria</taxon>
        <taxon>Acidiferrobacterales</taxon>
        <taxon>Acidiferrobacteraceae</taxon>
        <taxon>Sulfurifustis</taxon>
    </lineage>
</organism>
<gene>
    <name evidence="2" type="ORF">SVA_3676</name>
</gene>
<dbReference type="RefSeq" id="WP_096462535.1">
    <property type="nucleotide sequence ID" value="NZ_AP014936.1"/>
</dbReference>
<dbReference type="Proteomes" id="UP000218899">
    <property type="component" value="Chromosome"/>
</dbReference>
<sequence length="200" mass="21810">MQSLNRAVDALASSGTASARAAAIAELEGLLEDCTAAVQVWQQYLDAPGAAGDRWTIVSWVGPQRVKRLHEINLVARDRIMRIAGSAGPAVARSTTMPDDLIEMGYRQLRDGETGTDAATKAIEIMKERMERLRGLIERLRSAPPAKPQKEPIKKAGVAKAPAKPPRKPAPRLVKKPAKKTAIKRAAARIVKKVVKKKRR</sequence>
<proteinExistence type="predicted"/>
<dbReference type="AlphaFoldDB" id="A0A1C7AFQ6"/>